<evidence type="ECO:0000259" key="3">
    <source>
        <dbReference type="Pfam" id="PF00496"/>
    </source>
</evidence>
<feature type="region of interest" description="Disordered" evidence="2">
    <location>
        <begin position="1"/>
        <end position="25"/>
    </location>
</feature>
<evidence type="ECO:0000256" key="2">
    <source>
        <dbReference type="SAM" id="MobiDB-lite"/>
    </source>
</evidence>
<dbReference type="PIRSF" id="PIRSF002741">
    <property type="entry name" value="MppA"/>
    <property type="match status" value="1"/>
</dbReference>
<dbReference type="InterPro" id="IPR000914">
    <property type="entry name" value="SBP_5_dom"/>
</dbReference>
<dbReference type="Gene3D" id="3.90.76.10">
    <property type="entry name" value="Dipeptide-binding Protein, Domain 1"/>
    <property type="match status" value="1"/>
</dbReference>
<dbReference type="InterPro" id="IPR030678">
    <property type="entry name" value="Peptide/Ni-bd"/>
</dbReference>
<dbReference type="Gene3D" id="3.40.190.10">
    <property type="entry name" value="Periplasmic binding protein-like II"/>
    <property type="match status" value="1"/>
</dbReference>
<evidence type="ECO:0000256" key="1">
    <source>
        <dbReference type="ARBA" id="ARBA00022729"/>
    </source>
</evidence>
<protein>
    <submittedName>
        <fullName evidence="4">Peptide/nickel transport system substrate-binding protein</fullName>
    </submittedName>
</protein>
<sequence length="546" mass="58043">MSRAVAHRHARRGGNTGESRLFPPLHGIHSTPDAFGLRKDNPAMLRRTTLATSALLLGALLLSSCTGSNTAQSPTGEANPDAALTVRLSLEPSNLDIRRTGGAALEQALVDNVYQGLVTRNADDDNAITPALATEWNVSADGLTYTFTLRQGVTFHDGSELAADDVVASLQTAKDDATIADSSDLAGVTSIASPDASTVVLTLAQPNIDFLFTLTGRVGLVFNSGDATNFQTAANGTGPFTVASWNTGQSLTLARYDGYWGEKAGVAEVVLDYIPDNSAAINAAVNGDLDVALEIDPELRGQLEDSGAFAIESGLTTDKGTLAFNNQRAPLNDQRVREALRLAIDHDALVDTLGYGDTLSGPIPPLDPGYEDLSDSLDFDPDRARELLAEAGAQNLDLTLTVPNVYPGTIATFLVSSFADVGVTLQVEQVDFSAWLQDVYTNKDYDLSFVRHVEARDFGNWANPSYYFGYDNTEVQSLYAQALATTDAQQSSDLLAEAARIVSDEDAADWLFLSTPLTAVGTNVSNFPKNSLNVRLPLAGVTVSSE</sequence>
<dbReference type="GO" id="GO:0042597">
    <property type="term" value="C:periplasmic space"/>
    <property type="evidence" value="ECO:0007669"/>
    <property type="project" value="UniProtKB-ARBA"/>
</dbReference>
<dbReference type="Pfam" id="PF00496">
    <property type="entry name" value="SBP_bac_5"/>
    <property type="match status" value="1"/>
</dbReference>
<dbReference type="GO" id="GO:0015833">
    <property type="term" value="P:peptide transport"/>
    <property type="evidence" value="ECO:0007669"/>
    <property type="project" value="TreeGrafter"/>
</dbReference>
<reference evidence="4 5" key="1">
    <citation type="submission" date="2020-08" db="EMBL/GenBank/DDBJ databases">
        <title>Genomic Encyclopedia of Type Strains, Phase III (KMG-III): the genomes of soil and plant-associated and newly described type strains.</title>
        <authorList>
            <person name="Whitman W."/>
        </authorList>
    </citation>
    <scope>NUCLEOTIDE SEQUENCE [LARGE SCALE GENOMIC DNA]</scope>
    <source>
        <strain evidence="4 5">CECT 8356</strain>
    </source>
</reference>
<organism evidence="4 5">
    <name type="scientific">Microbacterium proteolyticum</name>
    <dbReference type="NCBI Taxonomy" id="1572644"/>
    <lineage>
        <taxon>Bacteria</taxon>
        <taxon>Bacillati</taxon>
        <taxon>Actinomycetota</taxon>
        <taxon>Actinomycetes</taxon>
        <taxon>Micrococcales</taxon>
        <taxon>Microbacteriaceae</taxon>
        <taxon>Microbacterium</taxon>
    </lineage>
</organism>
<comment type="caution">
    <text evidence="4">The sequence shown here is derived from an EMBL/GenBank/DDBJ whole genome shotgun (WGS) entry which is preliminary data.</text>
</comment>
<evidence type="ECO:0000313" key="4">
    <source>
        <dbReference type="EMBL" id="MBB3156670.1"/>
    </source>
</evidence>
<dbReference type="Gene3D" id="3.10.105.10">
    <property type="entry name" value="Dipeptide-binding Protein, Domain 3"/>
    <property type="match status" value="1"/>
</dbReference>
<dbReference type="SUPFAM" id="SSF53850">
    <property type="entry name" value="Periplasmic binding protein-like II"/>
    <property type="match status" value="1"/>
</dbReference>
<dbReference type="GO" id="GO:0043190">
    <property type="term" value="C:ATP-binding cassette (ABC) transporter complex"/>
    <property type="evidence" value="ECO:0007669"/>
    <property type="project" value="InterPro"/>
</dbReference>
<name>A0A7W5GE97_9MICO</name>
<dbReference type="InterPro" id="IPR039424">
    <property type="entry name" value="SBP_5"/>
</dbReference>
<gene>
    <name evidence="4" type="ORF">FHS07_000354</name>
</gene>
<feature type="domain" description="Solute-binding protein family 5" evidence="3">
    <location>
        <begin position="128"/>
        <end position="453"/>
    </location>
</feature>
<dbReference type="EMBL" id="JACHXY010000001">
    <property type="protein sequence ID" value="MBB3156670.1"/>
    <property type="molecule type" value="Genomic_DNA"/>
</dbReference>
<evidence type="ECO:0000313" key="5">
    <source>
        <dbReference type="Proteomes" id="UP000543579"/>
    </source>
</evidence>
<dbReference type="PANTHER" id="PTHR30290">
    <property type="entry name" value="PERIPLASMIC BINDING COMPONENT OF ABC TRANSPORTER"/>
    <property type="match status" value="1"/>
</dbReference>
<keyword evidence="1" id="KW-0732">Signal</keyword>
<dbReference type="AlphaFoldDB" id="A0A7W5GE97"/>
<dbReference type="GO" id="GO:1904680">
    <property type="term" value="F:peptide transmembrane transporter activity"/>
    <property type="evidence" value="ECO:0007669"/>
    <property type="project" value="TreeGrafter"/>
</dbReference>
<proteinExistence type="predicted"/>
<accession>A0A7W5GE97</accession>
<dbReference type="PANTHER" id="PTHR30290:SF38">
    <property type="entry name" value="D,D-DIPEPTIDE-BINDING PERIPLASMIC PROTEIN DDPA-RELATED"/>
    <property type="match status" value="1"/>
</dbReference>
<feature type="compositionally biased region" description="Basic residues" evidence="2">
    <location>
        <begin position="1"/>
        <end position="12"/>
    </location>
</feature>
<dbReference type="Proteomes" id="UP000543579">
    <property type="component" value="Unassembled WGS sequence"/>
</dbReference>